<feature type="region of interest" description="Disordered" evidence="1">
    <location>
        <begin position="288"/>
        <end position="340"/>
    </location>
</feature>
<dbReference type="RefSeq" id="XP_007412881.1">
    <property type="nucleotide sequence ID" value="XM_007412819.1"/>
</dbReference>
<dbReference type="EMBL" id="GL883122">
    <property type="protein sequence ID" value="EGG03767.1"/>
    <property type="molecule type" value="Genomic_DNA"/>
</dbReference>
<dbReference type="AlphaFoldDB" id="F4RUW8"/>
<dbReference type="KEGG" id="mlr:MELLADRAFT_108968"/>
<evidence type="ECO:0000313" key="3">
    <source>
        <dbReference type="Proteomes" id="UP000001072"/>
    </source>
</evidence>
<feature type="compositionally biased region" description="Basic and acidic residues" evidence="1">
    <location>
        <begin position="322"/>
        <end position="335"/>
    </location>
</feature>
<dbReference type="GeneID" id="18923617"/>
<dbReference type="Proteomes" id="UP000001072">
    <property type="component" value="Unassembled WGS sequence"/>
</dbReference>
<feature type="region of interest" description="Disordered" evidence="1">
    <location>
        <begin position="90"/>
        <end position="128"/>
    </location>
</feature>
<evidence type="ECO:0000313" key="2">
    <source>
        <dbReference type="EMBL" id="EGG03767.1"/>
    </source>
</evidence>
<proteinExistence type="predicted"/>
<organism evidence="3">
    <name type="scientific">Melampsora larici-populina (strain 98AG31 / pathotype 3-4-7)</name>
    <name type="common">Poplar leaf rust fungus</name>
    <dbReference type="NCBI Taxonomy" id="747676"/>
    <lineage>
        <taxon>Eukaryota</taxon>
        <taxon>Fungi</taxon>
        <taxon>Dikarya</taxon>
        <taxon>Basidiomycota</taxon>
        <taxon>Pucciniomycotina</taxon>
        <taxon>Pucciniomycetes</taxon>
        <taxon>Pucciniales</taxon>
        <taxon>Melampsoraceae</taxon>
        <taxon>Melampsora</taxon>
    </lineage>
</organism>
<dbReference type="HOGENOM" id="CLU_597258_0_0_1"/>
<evidence type="ECO:0000256" key="1">
    <source>
        <dbReference type="SAM" id="MobiDB-lite"/>
    </source>
</evidence>
<feature type="region of interest" description="Disordered" evidence="1">
    <location>
        <begin position="48"/>
        <end position="76"/>
    </location>
</feature>
<dbReference type="VEuPathDB" id="FungiDB:MELLADRAFT_108968"/>
<sequence length="458" mass="50147">MAFFDPNHICCTCLPLGCSARQFQKNGETHTGRLFHWTNYDRHLKASEAAASSNTGALPSTSTSHHASFNPEMPVTTADTFDLSGIKVGDAIPSKQKRGRSPDSTELPSTTQRTDERPLRKVPRLKAPDAQRVELPLNSIEPSQHVPHQTNPHLVAKPGYELQLHTGAFYTPKTLLQHPLCVQSMIQVLNNLILKNSSISASQTSLKLERLKVKTALTLKDPQIASIWKEIPLSVAKLLQCFHLEPSAVATVSCKQQEASEARGSYPAVEHTSALGDIDVNMSEIDDAASAHHNSQTSKVSSVRTQYSRTAKSHTATETSEDTSKRDSESSEKSDSTFIIPTGPSIAIHELEMNVPSDYGEKIGADIILHTTSPKWKKYLPTPEISASINPLLQAMGCSTEVSLEMTSNWRHSGKSFSIYGEHVGNSYVEFFQQGKKDNPTVSIVSLRSMSLADMSSS</sequence>
<gene>
    <name evidence="2" type="ORF">MELLADRAFT_108968</name>
</gene>
<feature type="compositionally biased region" description="Polar residues" evidence="1">
    <location>
        <begin position="50"/>
        <end position="67"/>
    </location>
</feature>
<feature type="compositionally biased region" description="Polar residues" evidence="1">
    <location>
        <begin position="292"/>
        <end position="316"/>
    </location>
</feature>
<accession>F4RUW8</accession>
<keyword evidence="3" id="KW-1185">Reference proteome</keyword>
<feature type="compositionally biased region" description="Polar residues" evidence="1">
    <location>
        <begin position="102"/>
        <end position="112"/>
    </location>
</feature>
<protein>
    <submittedName>
        <fullName evidence="2">Uncharacterized protein</fullName>
    </submittedName>
</protein>
<dbReference type="InParanoid" id="F4RUW8"/>
<name>F4RUW8_MELLP</name>
<reference evidence="3" key="1">
    <citation type="journal article" date="2011" name="Proc. Natl. Acad. Sci. U.S.A.">
        <title>Obligate biotrophy features unraveled by the genomic analysis of rust fungi.</title>
        <authorList>
            <person name="Duplessis S."/>
            <person name="Cuomo C.A."/>
            <person name="Lin Y.-C."/>
            <person name="Aerts A."/>
            <person name="Tisserant E."/>
            <person name="Veneault-Fourrey C."/>
            <person name="Joly D.L."/>
            <person name="Hacquard S."/>
            <person name="Amselem J."/>
            <person name="Cantarel B.L."/>
            <person name="Chiu R."/>
            <person name="Coutinho P.M."/>
            <person name="Feau N."/>
            <person name="Field M."/>
            <person name="Frey P."/>
            <person name="Gelhaye E."/>
            <person name="Goldberg J."/>
            <person name="Grabherr M.G."/>
            <person name="Kodira C.D."/>
            <person name="Kohler A."/>
            <person name="Kuees U."/>
            <person name="Lindquist E.A."/>
            <person name="Lucas S.M."/>
            <person name="Mago R."/>
            <person name="Mauceli E."/>
            <person name="Morin E."/>
            <person name="Murat C."/>
            <person name="Pangilinan J.L."/>
            <person name="Park R."/>
            <person name="Pearson M."/>
            <person name="Quesneville H."/>
            <person name="Rouhier N."/>
            <person name="Sakthikumar S."/>
            <person name="Salamov A.A."/>
            <person name="Schmutz J."/>
            <person name="Selles B."/>
            <person name="Shapiro H."/>
            <person name="Tanguay P."/>
            <person name="Tuskan G.A."/>
            <person name="Henrissat B."/>
            <person name="Van de Peer Y."/>
            <person name="Rouze P."/>
            <person name="Ellis J.G."/>
            <person name="Dodds P.N."/>
            <person name="Schein J.E."/>
            <person name="Zhong S."/>
            <person name="Hamelin R.C."/>
            <person name="Grigoriev I.V."/>
            <person name="Szabo L.J."/>
            <person name="Martin F."/>
        </authorList>
    </citation>
    <scope>NUCLEOTIDE SEQUENCE [LARGE SCALE GENOMIC DNA]</scope>
    <source>
        <strain evidence="3">98AG31 / pathotype 3-4-7</strain>
    </source>
</reference>